<protein>
    <submittedName>
        <fullName evidence="2">Thioesterase family protein</fullName>
        <ecNumber evidence="2">3.1.2.-</ecNumber>
    </submittedName>
</protein>
<sequence>MTDAPVLHSATHRLSYADTDPAGILYYAAWFPKMEALQTEFLFLQGLRQDTLLDRFGWWTVSRATKCDYLAAARLLEEFRIDLRLGEIGTTSFRFDFDMRRIGDDVQVARASNTVVTVSSDQRPVRIPEMLRVRLEAWRTGAV</sequence>
<proteinExistence type="predicted"/>
<keyword evidence="1 2" id="KW-0378">Hydrolase</keyword>
<gene>
    <name evidence="2" type="ORF">QSV35_08340</name>
</gene>
<reference evidence="2 3" key="1">
    <citation type="submission" date="2023-06" db="EMBL/GenBank/DDBJ databases">
        <title>Microbacterium sp. nov., isolated from a waste landfill.</title>
        <authorList>
            <person name="Wen W."/>
        </authorList>
    </citation>
    <scope>NUCLEOTIDE SEQUENCE [LARGE SCALE GENOMIC DNA]</scope>
    <source>
        <strain evidence="2 3">ASV49</strain>
    </source>
</reference>
<keyword evidence="3" id="KW-1185">Reference proteome</keyword>
<evidence type="ECO:0000256" key="1">
    <source>
        <dbReference type="ARBA" id="ARBA00022801"/>
    </source>
</evidence>
<organism evidence="2 3">
    <name type="scientific">Microbacterium candidum</name>
    <dbReference type="NCBI Taxonomy" id="3041922"/>
    <lineage>
        <taxon>Bacteria</taxon>
        <taxon>Bacillati</taxon>
        <taxon>Actinomycetota</taxon>
        <taxon>Actinomycetes</taxon>
        <taxon>Micrococcales</taxon>
        <taxon>Microbacteriaceae</taxon>
        <taxon>Microbacterium</taxon>
    </lineage>
</organism>
<dbReference type="RefSeq" id="WP_286288209.1">
    <property type="nucleotide sequence ID" value="NZ_JASXSZ010000002.1"/>
</dbReference>
<name>A0ABT7MY09_9MICO</name>
<dbReference type="InterPro" id="IPR029069">
    <property type="entry name" value="HotDog_dom_sf"/>
</dbReference>
<dbReference type="Gene3D" id="3.10.129.10">
    <property type="entry name" value="Hotdog Thioesterase"/>
    <property type="match status" value="1"/>
</dbReference>
<dbReference type="PIRSF" id="PIRSF003230">
    <property type="entry name" value="YbgC"/>
    <property type="match status" value="1"/>
</dbReference>
<dbReference type="Pfam" id="PF13279">
    <property type="entry name" value="4HBT_2"/>
    <property type="match status" value="1"/>
</dbReference>
<dbReference type="Proteomes" id="UP001235064">
    <property type="component" value="Unassembled WGS sequence"/>
</dbReference>
<evidence type="ECO:0000313" key="3">
    <source>
        <dbReference type="Proteomes" id="UP001235064"/>
    </source>
</evidence>
<dbReference type="SUPFAM" id="SSF54637">
    <property type="entry name" value="Thioesterase/thiol ester dehydrase-isomerase"/>
    <property type="match status" value="1"/>
</dbReference>
<comment type="caution">
    <text evidence="2">The sequence shown here is derived from an EMBL/GenBank/DDBJ whole genome shotgun (WGS) entry which is preliminary data.</text>
</comment>
<evidence type="ECO:0000313" key="2">
    <source>
        <dbReference type="EMBL" id="MDL9979342.1"/>
    </source>
</evidence>
<dbReference type="EC" id="3.1.2.-" evidence="2"/>
<dbReference type="GO" id="GO:0016787">
    <property type="term" value="F:hydrolase activity"/>
    <property type="evidence" value="ECO:0007669"/>
    <property type="project" value="UniProtKB-KW"/>
</dbReference>
<dbReference type="CDD" id="cd00586">
    <property type="entry name" value="4HBT"/>
    <property type="match status" value="1"/>
</dbReference>
<dbReference type="InterPro" id="IPR006684">
    <property type="entry name" value="YbgC/YbaW"/>
</dbReference>
<accession>A0ABT7MY09</accession>
<dbReference type="EMBL" id="JASXSZ010000002">
    <property type="protein sequence ID" value="MDL9979342.1"/>
    <property type="molecule type" value="Genomic_DNA"/>
</dbReference>